<reference evidence="3" key="1">
    <citation type="submission" date="2021-12" db="EMBL/GenBank/DDBJ databases">
        <authorList>
            <person name="Zaccaron A."/>
            <person name="Stergiopoulos I."/>
        </authorList>
    </citation>
    <scope>NUCLEOTIDE SEQUENCE</scope>
    <source>
        <strain evidence="3">Race5_Kim</strain>
    </source>
</reference>
<dbReference type="KEGG" id="ffu:CLAFUR5_11737"/>
<protein>
    <recommendedName>
        <fullName evidence="2">Protein kinase domain-containing protein</fullName>
    </recommendedName>
</protein>
<gene>
    <name evidence="3" type="ORF">CLAFUR5_11737</name>
</gene>
<evidence type="ECO:0000313" key="3">
    <source>
        <dbReference type="EMBL" id="UJO23143.1"/>
    </source>
</evidence>
<feature type="domain" description="Protein kinase" evidence="2">
    <location>
        <begin position="218"/>
        <end position="529"/>
    </location>
</feature>
<evidence type="ECO:0000256" key="1">
    <source>
        <dbReference type="SAM" id="MobiDB-lite"/>
    </source>
</evidence>
<dbReference type="AlphaFoldDB" id="A0A9Q8PIL2"/>
<feature type="compositionally biased region" description="Acidic residues" evidence="1">
    <location>
        <begin position="580"/>
        <end position="602"/>
    </location>
</feature>
<evidence type="ECO:0000313" key="4">
    <source>
        <dbReference type="Proteomes" id="UP000756132"/>
    </source>
</evidence>
<feature type="compositionally biased region" description="Basic and acidic residues" evidence="1">
    <location>
        <begin position="612"/>
        <end position="629"/>
    </location>
</feature>
<proteinExistence type="predicted"/>
<feature type="compositionally biased region" description="Basic and acidic residues" evidence="1">
    <location>
        <begin position="811"/>
        <end position="821"/>
    </location>
</feature>
<dbReference type="InterPro" id="IPR053083">
    <property type="entry name" value="TF_kinase-domain_protein"/>
</dbReference>
<dbReference type="InterPro" id="IPR008271">
    <property type="entry name" value="Ser/Thr_kinase_AS"/>
</dbReference>
<dbReference type="GeneID" id="71991615"/>
<dbReference type="EMBL" id="CP090172">
    <property type="protein sequence ID" value="UJO23143.1"/>
    <property type="molecule type" value="Genomic_DNA"/>
</dbReference>
<evidence type="ECO:0000259" key="2">
    <source>
        <dbReference type="PROSITE" id="PS50011"/>
    </source>
</evidence>
<keyword evidence="4" id="KW-1185">Reference proteome</keyword>
<dbReference type="Pfam" id="PF00069">
    <property type="entry name" value="Pkinase"/>
    <property type="match status" value="1"/>
</dbReference>
<dbReference type="PANTHER" id="PTHR44305">
    <property type="entry name" value="SI:DKEY-192D15.2-RELATED"/>
    <property type="match status" value="1"/>
</dbReference>
<name>A0A9Q8PIL2_PASFU</name>
<dbReference type="Proteomes" id="UP000756132">
    <property type="component" value="Chromosome 10"/>
</dbReference>
<dbReference type="GO" id="GO:0005524">
    <property type="term" value="F:ATP binding"/>
    <property type="evidence" value="ECO:0007669"/>
    <property type="project" value="InterPro"/>
</dbReference>
<dbReference type="RefSeq" id="XP_047767509.1">
    <property type="nucleotide sequence ID" value="XM_047910885.1"/>
</dbReference>
<dbReference type="InterPro" id="IPR000719">
    <property type="entry name" value="Prot_kinase_dom"/>
</dbReference>
<reference evidence="3" key="2">
    <citation type="journal article" date="2022" name="Microb. Genom.">
        <title>A chromosome-scale genome assembly of the tomato pathogen Cladosporium fulvum reveals a compartmentalized genome architecture and the presence of a dispensable chromosome.</title>
        <authorList>
            <person name="Zaccaron A.Z."/>
            <person name="Chen L.H."/>
            <person name="Samaras A."/>
            <person name="Stergiopoulos I."/>
        </authorList>
    </citation>
    <scope>NUCLEOTIDE SEQUENCE</scope>
    <source>
        <strain evidence="3">Race5_Kim</strain>
    </source>
</reference>
<feature type="region of interest" description="Disordered" evidence="1">
    <location>
        <begin position="795"/>
        <end position="834"/>
    </location>
</feature>
<dbReference type="PROSITE" id="PS00108">
    <property type="entry name" value="PROTEIN_KINASE_ST"/>
    <property type="match status" value="1"/>
</dbReference>
<dbReference type="GO" id="GO:0004672">
    <property type="term" value="F:protein kinase activity"/>
    <property type="evidence" value="ECO:0007669"/>
    <property type="project" value="InterPro"/>
</dbReference>
<dbReference type="SUPFAM" id="SSF56112">
    <property type="entry name" value="Protein kinase-like (PK-like)"/>
    <property type="match status" value="2"/>
</dbReference>
<dbReference type="Gene3D" id="1.10.510.10">
    <property type="entry name" value="Transferase(Phosphotransferase) domain 1"/>
    <property type="match status" value="2"/>
</dbReference>
<dbReference type="SMART" id="SM00220">
    <property type="entry name" value="S_TKc"/>
    <property type="match status" value="1"/>
</dbReference>
<feature type="domain" description="Protein kinase" evidence="2">
    <location>
        <begin position="803"/>
        <end position="1174"/>
    </location>
</feature>
<sequence>MAQNFEAILEEDFAGFCIKWVRPEHRQHLRAALHQEWMGMSTDGQNVVLEQISQMRGAAGHRTEYENAIAAQVYDLNRPPKNAHAARLQLLDNLDDWAIGSREQIQRLLAMLGVLKTDLQQWSFPPLAFIACVDSWRLVANQWSQPQKHHQARRDELHKLLRNTPGRKVEAEELTGVDELFDEAARQASQHPTIPNPSTPPLFRYIEDSQDVNIRWELKYFNDKGGQNSGVALMCGVDQHGTIITRAVQKRIRPRRMDDPRDWVGDLVSGDTLPVLKEYATQVVASEANDARFILKTLAEPADSGNGEHRLYLEYAPHGDLDTVVDAHMGQGTKVPEAFAWLLFQALIESALILKKGVLHGAAPDDWRQIVHRDWKLGNVVLGLKADDHFPQYPRPRVSDFGFAIFTGEDDPLNPNFWVGDGTNGWYPPEGMKYIDSETGKVVDNWKMLSACNVWGIGIVMYDQVGLGDQDAGDDLPEDDDSEDNENFSYKLYPHLAGDYSVRLCEAVQDCLAFHPGKRPSIENLKNWIDGVFSEPGSDLRQLNRGIMTAYAKTVLYKLEKDRYKIHMVWNDAANRGEPDSSDFEEDEEEGEMEEGEMEEDSNNGSTTRFAISEDPKSNDEDKLAGKPEEENEEAEDLMGLGIDKEPGEDFLRFVIGDDATGAQDVAAAQEWWGRTRDEEAAIDKCMSWISVVSPTRSTVAGRLQIDRQNVKKTVNSTLNDRLWNLDVYDNDLSQQLLTYKEYVSGINDLERTYALMAPPGSFLLRGIRYLQKTAKAGQKDLEDEAAKIRETVHSLKRRSPGRKAPRKHTRGEFDRMKRQAYEQQRSMPGPALRHPCTPIHPDVVKWHHIILDNTGCQNEGTEVCLGVAWDGRIVDRRVQKIVHHEGENWGSPHKWWYFQNDELYPMEYVTQTTVGQSAEARFALQTTSEPVLQTDRQMFHLYLEFAPCGDLEKVIDAHIETGHPIPETFIMLVFQSLIETAMIMKKNFTHPKARAPSNWLEIVHKDLKPANIFLTLPNENHFPCFPTPKLADYGLATLTHKDDPLNPSFYNTVGTSGYDAPEQSSMYDPVTNKPVDNFPILSPCNIWAIGAVMYTMMTLNDLSLYEVEALPYYVNAGKEKAKGDEFERNLDDDLRKRWGHLRTYNAALRHAVQSCMNFLPEARPAVEELKEWIDTEMRDNEGFKNASRGWAFEGGLCWEQEREEWKLGMCWPPKVGLGLGRGRR</sequence>
<dbReference type="PANTHER" id="PTHR44305:SF24">
    <property type="entry name" value="TYROSINE-PROTEIN KINASE C03B1.5-RELATED"/>
    <property type="match status" value="1"/>
</dbReference>
<organism evidence="3 4">
    <name type="scientific">Passalora fulva</name>
    <name type="common">Tomato leaf mold</name>
    <name type="synonym">Cladosporium fulvum</name>
    <dbReference type="NCBI Taxonomy" id="5499"/>
    <lineage>
        <taxon>Eukaryota</taxon>
        <taxon>Fungi</taxon>
        <taxon>Dikarya</taxon>
        <taxon>Ascomycota</taxon>
        <taxon>Pezizomycotina</taxon>
        <taxon>Dothideomycetes</taxon>
        <taxon>Dothideomycetidae</taxon>
        <taxon>Mycosphaerellales</taxon>
        <taxon>Mycosphaerellaceae</taxon>
        <taxon>Fulvia</taxon>
    </lineage>
</organism>
<feature type="region of interest" description="Disordered" evidence="1">
    <location>
        <begin position="574"/>
        <end position="639"/>
    </location>
</feature>
<accession>A0A9Q8PIL2</accession>
<dbReference type="OrthoDB" id="310217at2759"/>
<dbReference type="InterPro" id="IPR011009">
    <property type="entry name" value="Kinase-like_dom_sf"/>
</dbReference>
<dbReference type="PROSITE" id="PS50011">
    <property type="entry name" value="PROTEIN_KINASE_DOM"/>
    <property type="match status" value="2"/>
</dbReference>
<feature type="compositionally biased region" description="Basic residues" evidence="1">
    <location>
        <begin position="795"/>
        <end position="810"/>
    </location>
</feature>